<feature type="transmembrane region" description="Helical" evidence="9">
    <location>
        <begin position="69"/>
        <end position="88"/>
    </location>
</feature>
<organism evidence="10 11">
    <name type="scientific">Naja naja</name>
    <name type="common">Indian cobra</name>
    <dbReference type="NCBI Taxonomy" id="35670"/>
    <lineage>
        <taxon>Eukaryota</taxon>
        <taxon>Metazoa</taxon>
        <taxon>Chordata</taxon>
        <taxon>Craniata</taxon>
        <taxon>Vertebrata</taxon>
        <taxon>Euteleostomi</taxon>
        <taxon>Lepidosauria</taxon>
        <taxon>Squamata</taxon>
        <taxon>Bifurcata</taxon>
        <taxon>Unidentata</taxon>
        <taxon>Episquamata</taxon>
        <taxon>Toxicofera</taxon>
        <taxon>Serpentes</taxon>
        <taxon>Colubroidea</taxon>
        <taxon>Elapidae</taxon>
        <taxon>Elapinae</taxon>
        <taxon>Naja</taxon>
    </lineage>
</organism>
<keyword evidence="4 9" id="KW-1133">Transmembrane helix</keyword>
<dbReference type="GO" id="GO:0015293">
    <property type="term" value="F:symporter activity"/>
    <property type="evidence" value="ECO:0007669"/>
    <property type="project" value="UniProtKB-KW"/>
</dbReference>
<dbReference type="GO" id="GO:0005886">
    <property type="term" value="C:plasma membrane"/>
    <property type="evidence" value="ECO:0007669"/>
    <property type="project" value="TreeGrafter"/>
</dbReference>
<feature type="region of interest" description="Disordered" evidence="8">
    <location>
        <begin position="1"/>
        <end position="30"/>
    </location>
</feature>
<evidence type="ECO:0000256" key="4">
    <source>
        <dbReference type="ARBA" id="ARBA00022989"/>
    </source>
</evidence>
<protein>
    <recommendedName>
        <fullName evidence="7">Transporter</fullName>
    </recommendedName>
</protein>
<keyword evidence="6" id="KW-0915">Sodium</keyword>
<keyword evidence="7" id="KW-0769">Symport</keyword>
<evidence type="ECO:0000256" key="1">
    <source>
        <dbReference type="ARBA" id="ARBA00004141"/>
    </source>
</evidence>
<evidence type="ECO:0000256" key="5">
    <source>
        <dbReference type="ARBA" id="ARBA00023136"/>
    </source>
</evidence>
<evidence type="ECO:0000256" key="6">
    <source>
        <dbReference type="PIRSR" id="PIRSR600175-1"/>
    </source>
</evidence>
<reference evidence="10" key="1">
    <citation type="submission" date="2025-08" db="UniProtKB">
        <authorList>
            <consortium name="Ensembl"/>
        </authorList>
    </citation>
    <scope>IDENTIFICATION</scope>
</reference>
<dbReference type="PROSITE" id="PS50267">
    <property type="entry name" value="NA_NEUROTRAN_SYMP_3"/>
    <property type="match status" value="1"/>
</dbReference>
<reference evidence="10" key="2">
    <citation type="submission" date="2025-09" db="UniProtKB">
        <authorList>
            <consortium name="Ensembl"/>
        </authorList>
    </citation>
    <scope>IDENTIFICATION</scope>
</reference>
<feature type="transmembrane region" description="Helical" evidence="9">
    <location>
        <begin position="228"/>
        <end position="251"/>
    </location>
</feature>
<feature type="transmembrane region" description="Helical" evidence="9">
    <location>
        <begin position="271"/>
        <end position="292"/>
    </location>
</feature>
<feature type="binding site" evidence="6">
    <location>
        <position position="45"/>
    </location>
    <ligand>
        <name>Na(+)</name>
        <dbReference type="ChEBI" id="CHEBI:29101"/>
        <label>1</label>
    </ligand>
</feature>
<feature type="transmembrane region" description="Helical" evidence="9">
    <location>
        <begin position="304"/>
        <end position="325"/>
    </location>
</feature>
<feature type="compositionally biased region" description="Basic and acidic residues" evidence="8">
    <location>
        <begin position="16"/>
        <end position="29"/>
    </location>
</feature>
<dbReference type="AlphaFoldDB" id="A0A8C6XN03"/>
<keyword evidence="3 7" id="KW-0812">Transmembrane</keyword>
<feature type="transmembrane region" description="Helical" evidence="9">
    <location>
        <begin position="508"/>
        <end position="531"/>
    </location>
</feature>
<dbReference type="OrthoDB" id="6581954at2759"/>
<dbReference type="Pfam" id="PF00209">
    <property type="entry name" value="SNF"/>
    <property type="match status" value="2"/>
</dbReference>
<keyword evidence="11" id="KW-1185">Reference proteome</keyword>
<evidence type="ECO:0000256" key="9">
    <source>
        <dbReference type="SAM" id="Phobius"/>
    </source>
</evidence>
<evidence type="ECO:0000256" key="2">
    <source>
        <dbReference type="ARBA" id="ARBA00022448"/>
    </source>
</evidence>
<feature type="transmembrane region" description="Helical" evidence="9">
    <location>
        <begin position="109"/>
        <end position="138"/>
    </location>
</feature>
<feature type="transmembrane region" description="Helical" evidence="9">
    <location>
        <begin position="470"/>
        <end position="487"/>
    </location>
</feature>
<feature type="region of interest" description="Disordered" evidence="8">
    <location>
        <begin position="591"/>
        <end position="618"/>
    </location>
</feature>
<dbReference type="PANTHER" id="PTHR11616:SF233">
    <property type="entry name" value="TRANSPORTER"/>
    <property type="match status" value="1"/>
</dbReference>
<accession>A0A8C6XN03</accession>
<feature type="binding site" evidence="6">
    <location>
        <position position="310"/>
    </location>
    <ligand>
        <name>Na(+)</name>
        <dbReference type="ChEBI" id="CHEBI:29101"/>
        <label>1</label>
    </ligand>
</feature>
<dbReference type="Proteomes" id="UP000694559">
    <property type="component" value="Unplaced"/>
</dbReference>
<proteinExistence type="inferred from homology"/>
<evidence type="ECO:0000313" key="11">
    <source>
        <dbReference type="Proteomes" id="UP000694559"/>
    </source>
</evidence>
<keyword evidence="2 7" id="KW-0813">Transport</keyword>
<feature type="transmembrane region" description="Helical" evidence="9">
    <location>
        <begin position="39"/>
        <end position="57"/>
    </location>
</feature>
<dbReference type="PRINTS" id="PR00176">
    <property type="entry name" value="NANEUSMPORT"/>
</dbReference>
<evidence type="ECO:0000313" key="10">
    <source>
        <dbReference type="Ensembl" id="ENSNNAP00000017002.1"/>
    </source>
</evidence>
<evidence type="ECO:0000256" key="7">
    <source>
        <dbReference type="RuleBase" id="RU003732"/>
    </source>
</evidence>
<dbReference type="Ensembl" id="ENSNNAT00000017847.1">
    <property type="protein sequence ID" value="ENSNNAP00000017002.1"/>
    <property type="gene ID" value="ENSNNAG00000011329.1"/>
</dbReference>
<feature type="binding site" evidence="6">
    <location>
        <position position="48"/>
    </location>
    <ligand>
        <name>Na(+)</name>
        <dbReference type="ChEBI" id="CHEBI:29101"/>
        <label>1</label>
    </ligand>
</feature>
<dbReference type="GO" id="GO:0035725">
    <property type="term" value="P:sodium ion transmembrane transport"/>
    <property type="evidence" value="ECO:0007669"/>
    <property type="project" value="TreeGrafter"/>
</dbReference>
<sequence>MEKSKADIEVAGDPEGESRQDLLSEKPDARPTWGSKAQYILAQVGFSVGLGNVWRFPYLCHQNGGGSFLLLYLLLLFIIGIPLFFLELAAGQIIRQGSIGVWKHISPRLIGIGFASCVVCSFVALYYNVIMAWSLFYLGSSFQFPLPWSDCPGAENETATVTESECMDSSPTIYFWNRKALHITNSIEESGGLDPALTGCLFAAWMLVCLAMIKGIKSSGKVLYFSSLFPYMVLLCFLVRALLLEGAADGIKIMFTPKLSIWGDMQVWRQAATQVFFALGLGFGTIIAYSSYNPQHNNCHIDGLLVSGINFLTSVLATLVVFAVLGFRANVLAHNCVLVKNGSLLAVLPANLSEFSPAQYSNWYQDQWNDTKQLQEWKLGDCRVEDEMNKVNRSGVSNLSNFKTCGLQLPEFLSQQSPQIPIHANGFFVCFLSLTVLCCIIGFLLGLIFVQGSGNYFVTMFDDYSATLPLLIVVASEAFAIAWIYGADRFLDDIENMLGWRPWKIYSYMWRFVSLAAMLCLLLASLVHLVMKRPTYTAWNREKAEEQQLEYPPWALGLLISLIVVAAVPIPVMFLRQLLLERFSQYSHNSGQIPVPTEEEDGVHEKESPADLDLDLPGHGYLLVPAEEGQE</sequence>
<feature type="binding site" evidence="6">
    <location>
        <position position="52"/>
    </location>
    <ligand>
        <name>Na(+)</name>
        <dbReference type="ChEBI" id="CHEBI:29101"/>
        <label>1</label>
    </ligand>
</feature>
<feature type="binding site" evidence="6">
    <location>
        <position position="379"/>
    </location>
    <ligand>
        <name>Na(+)</name>
        <dbReference type="ChEBI" id="CHEBI:29101"/>
        <label>1</label>
    </ligand>
</feature>
<keyword evidence="5 9" id="KW-0472">Membrane</keyword>
<name>A0A8C6XN03_NAJNA</name>
<comment type="similarity">
    <text evidence="7">Belongs to the sodium:neurotransmitter symporter (SNF) (TC 2.A.22) family.</text>
</comment>
<dbReference type="PROSITE" id="PS00610">
    <property type="entry name" value="NA_NEUROTRAN_SYMP_1"/>
    <property type="match status" value="1"/>
</dbReference>
<dbReference type="GeneTree" id="ENSGT00940000163157"/>
<dbReference type="PROSITE" id="PS00754">
    <property type="entry name" value="NA_NEUROTRAN_SYMP_2"/>
    <property type="match status" value="1"/>
</dbReference>
<feature type="transmembrane region" description="Helical" evidence="9">
    <location>
        <begin position="426"/>
        <end position="450"/>
    </location>
</feature>
<dbReference type="SUPFAM" id="SSF161070">
    <property type="entry name" value="SNF-like"/>
    <property type="match status" value="1"/>
</dbReference>
<comment type="subcellular location">
    <subcellularLocation>
        <location evidence="1">Membrane</location>
        <topology evidence="1">Multi-pass membrane protein</topology>
    </subcellularLocation>
</comment>
<dbReference type="GO" id="GO:0046872">
    <property type="term" value="F:metal ion binding"/>
    <property type="evidence" value="ECO:0007669"/>
    <property type="project" value="UniProtKB-KW"/>
</dbReference>
<dbReference type="GO" id="GO:0006865">
    <property type="term" value="P:amino acid transport"/>
    <property type="evidence" value="ECO:0007669"/>
    <property type="project" value="TreeGrafter"/>
</dbReference>
<evidence type="ECO:0000256" key="8">
    <source>
        <dbReference type="SAM" id="MobiDB-lite"/>
    </source>
</evidence>
<dbReference type="InterPro" id="IPR037272">
    <property type="entry name" value="SNS_sf"/>
</dbReference>
<dbReference type="InterPro" id="IPR000175">
    <property type="entry name" value="Na/ntran_symport"/>
</dbReference>
<keyword evidence="6" id="KW-0479">Metal-binding</keyword>
<feature type="transmembrane region" description="Helical" evidence="9">
    <location>
        <begin position="551"/>
        <end position="575"/>
    </location>
</feature>
<evidence type="ECO:0000256" key="3">
    <source>
        <dbReference type="ARBA" id="ARBA00022692"/>
    </source>
</evidence>
<dbReference type="PANTHER" id="PTHR11616">
    <property type="entry name" value="SODIUM/CHLORIDE DEPENDENT TRANSPORTER"/>
    <property type="match status" value="1"/>
</dbReference>